<comment type="caution">
    <text evidence="1">The sequence shown here is derived from an EMBL/GenBank/DDBJ whole genome shotgun (WGS) entry which is preliminary data.</text>
</comment>
<evidence type="ECO:0000313" key="1">
    <source>
        <dbReference type="EMBL" id="KAK7506467.1"/>
    </source>
</evidence>
<accession>A0ABD0M4K2</accession>
<evidence type="ECO:0000313" key="2">
    <source>
        <dbReference type="Proteomes" id="UP001519460"/>
    </source>
</evidence>
<dbReference type="Proteomes" id="UP001519460">
    <property type="component" value="Unassembled WGS sequence"/>
</dbReference>
<dbReference type="AlphaFoldDB" id="A0ABD0M4K2"/>
<name>A0ABD0M4K2_9CAEN</name>
<organism evidence="1 2">
    <name type="scientific">Batillaria attramentaria</name>
    <dbReference type="NCBI Taxonomy" id="370345"/>
    <lineage>
        <taxon>Eukaryota</taxon>
        <taxon>Metazoa</taxon>
        <taxon>Spiralia</taxon>
        <taxon>Lophotrochozoa</taxon>
        <taxon>Mollusca</taxon>
        <taxon>Gastropoda</taxon>
        <taxon>Caenogastropoda</taxon>
        <taxon>Sorbeoconcha</taxon>
        <taxon>Cerithioidea</taxon>
        <taxon>Batillariidae</taxon>
        <taxon>Batillaria</taxon>
    </lineage>
</organism>
<proteinExistence type="predicted"/>
<dbReference type="EMBL" id="JACVVK020000007">
    <property type="protein sequence ID" value="KAK7506467.1"/>
    <property type="molecule type" value="Genomic_DNA"/>
</dbReference>
<reference evidence="1 2" key="1">
    <citation type="journal article" date="2023" name="Sci. Data">
        <title>Genome assembly of the Korean intertidal mud-creeper Batillaria attramentaria.</title>
        <authorList>
            <person name="Patra A.K."/>
            <person name="Ho P.T."/>
            <person name="Jun S."/>
            <person name="Lee S.J."/>
            <person name="Kim Y."/>
            <person name="Won Y.J."/>
        </authorList>
    </citation>
    <scope>NUCLEOTIDE SEQUENCE [LARGE SCALE GENOMIC DNA]</scope>
    <source>
        <strain evidence="1">Wonlab-2016</strain>
    </source>
</reference>
<protein>
    <submittedName>
        <fullName evidence="1">Uncharacterized protein</fullName>
    </submittedName>
</protein>
<gene>
    <name evidence="1" type="ORF">BaRGS_00002579</name>
</gene>
<sequence>MYEKAILSFSDFGKPGQRYNESWQPVQGNWGRKATKPNWGTGEFVPLLQGNRAKNGNKRQQSQIGGLANPRHFSLTIIIPLSKSGCPAVLA</sequence>
<keyword evidence="2" id="KW-1185">Reference proteome</keyword>